<comment type="caution">
    <text evidence="1">The sequence shown here is derived from an EMBL/GenBank/DDBJ whole genome shotgun (WGS) entry which is preliminary data.</text>
</comment>
<proteinExistence type="predicted"/>
<name>X0SGL0_9ZZZZ</name>
<sequence length="42" mass="4896">MGQFSLAYTRGWAVNSPNSRIRLKAEVDRSCQEITLLREEIR</sequence>
<accession>X0SGL0</accession>
<gene>
    <name evidence="1" type="ORF">S01H1_13232</name>
</gene>
<evidence type="ECO:0000313" key="1">
    <source>
        <dbReference type="EMBL" id="GAF74261.1"/>
    </source>
</evidence>
<organism evidence="1">
    <name type="scientific">marine sediment metagenome</name>
    <dbReference type="NCBI Taxonomy" id="412755"/>
    <lineage>
        <taxon>unclassified sequences</taxon>
        <taxon>metagenomes</taxon>
        <taxon>ecological metagenomes</taxon>
    </lineage>
</organism>
<dbReference type="AlphaFoldDB" id="X0SGL0"/>
<reference evidence="1" key="1">
    <citation type="journal article" date="2014" name="Front. Microbiol.">
        <title>High frequency of phylogenetically diverse reductive dehalogenase-homologous genes in deep subseafloor sedimentary metagenomes.</title>
        <authorList>
            <person name="Kawai M."/>
            <person name="Futagami T."/>
            <person name="Toyoda A."/>
            <person name="Takaki Y."/>
            <person name="Nishi S."/>
            <person name="Hori S."/>
            <person name="Arai W."/>
            <person name="Tsubouchi T."/>
            <person name="Morono Y."/>
            <person name="Uchiyama I."/>
            <person name="Ito T."/>
            <person name="Fujiyama A."/>
            <person name="Inagaki F."/>
            <person name="Takami H."/>
        </authorList>
    </citation>
    <scope>NUCLEOTIDE SEQUENCE</scope>
    <source>
        <strain evidence="1">Expedition CK06-06</strain>
    </source>
</reference>
<dbReference type="EMBL" id="BARS01006827">
    <property type="protein sequence ID" value="GAF74261.1"/>
    <property type="molecule type" value="Genomic_DNA"/>
</dbReference>
<feature type="non-terminal residue" evidence="1">
    <location>
        <position position="42"/>
    </location>
</feature>
<protein>
    <submittedName>
        <fullName evidence="1">Uncharacterized protein</fullName>
    </submittedName>
</protein>